<dbReference type="Gene3D" id="3.40.50.1240">
    <property type="entry name" value="Phosphoglycerate mutase-like"/>
    <property type="match status" value="1"/>
</dbReference>
<dbReference type="RefSeq" id="WP_090634717.1">
    <property type="nucleotide sequence ID" value="NZ_FOCP01000037.1"/>
</dbReference>
<sequence>MAETTVAQIDLLRHGETVSPGRFYGSTEAHLSDTGWQQMQRRVAQMPQQWNQIVTSPLYRCSSFAHALAENYDIPLVEEARFREIHFGIWEGRSATEIMQNDADALTLFWKNPFDHSPPESEPLADFSARVIDAWQDILSQCVTEHNQNKRRILLIVHGGVMRVLFCHIHNKPLTHLLEYVVPFAMLQSIELKRSSNIFCVNFGTCYTD</sequence>
<feature type="active site" description="Tele-phosphohistidine intermediate" evidence="1">
    <location>
        <position position="14"/>
    </location>
</feature>
<evidence type="ECO:0000256" key="1">
    <source>
        <dbReference type="PIRSR" id="PIRSR613078-1"/>
    </source>
</evidence>
<evidence type="ECO:0000313" key="3">
    <source>
        <dbReference type="EMBL" id="SEN70390.1"/>
    </source>
</evidence>
<dbReference type="InterPro" id="IPR029033">
    <property type="entry name" value="His_PPase_superfam"/>
</dbReference>
<dbReference type="SMART" id="SM00855">
    <property type="entry name" value="PGAM"/>
    <property type="match status" value="1"/>
</dbReference>
<dbReference type="PANTHER" id="PTHR48100">
    <property type="entry name" value="BROAD-SPECIFICITY PHOSPHATASE YOR283W-RELATED"/>
    <property type="match status" value="1"/>
</dbReference>
<feature type="binding site" evidence="2">
    <location>
        <position position="60"/>
    </location>
    <ligand>
        <name>substrate</name>
    </ligand>
</feature>
<dbReference type="OrthoDB" id="5296884at2"/>
<reference evidence="3 4" key="1">
    <citation type="submission" date="2016-10" db="EMBL/GenBank/DDBJ databases">
        <authorList>
            <person name="de Groot N.N."/>
        </authorList>
    </citation>
    <scope>NUCLEOTIDE SEQUENCE [LARGE SCALE GENOMIC DNA]</scope>
    <source>
        <strain evidence="3 4">Nm22</strain>
    </source>
</reference>
<name>A0A1H8IN62_9PROT</name>
<dbReference type="Pfam" id="PF00300">
    <property type="entry name" value="His_Phos_1"/>
    <property type="match status" value="1"/>
</dbReference>
<organism evidence="3 4">
    <name type="scientific">Nitrosomonas marina</name>
    <dbReference type="NCBI Taxonomy" id="917"/>
    <lineage>
        <taxon>Bacteria</taxon>
        <taxon>Pseudomonadati</taxon>
        <taxon>Pseudomonadota</taxon>
        <taxon>Betaproteobacteria</taxon>
        <taxon>Nitrosomonadales</taxon>
        <taxon>Nitrosomonadaceae</taxon>
        <taxon>Nitrosomonas</taxon>
    </lineage>
</organism>
<dbReference type="GO" id="GO:0005737">
    <property type="term" value="C:cytoplasm"/>
    <property type="evidence" value="ECO:0007669"/>
    <property type="project" value="TreeGrafter"/>
</dbReference>
<dbReference type="GO" id="GO:0016791">
    <property type="term" value="F:phosphatase activity"/>
    <property type="evidence" value="ECO:0007669"/>
    <property type="project" value="TreeGrafter"/>
</dbReference>
<dbReference type="CDD" id="cd07067">
    <property type="entry name" value="HP_PGM_like"/>
    <property type="match status" value="1"/>
</dbReference>
<dbReference type="InterPro" id="IPR050275">
    <property type="entry name" value="PGM_Phosphatase"/>
</dbReference>
<dbReference type="PIRSF" id="PIRSF000709">
    <property type="entry name" value="6PFK_2-Ptase"/>
    <property type="match status" value="1"/>
</dbReference>
<dbReference type="InterPro" id="IPR013078">
    <property type="entry name" value="His_Pase_superF_clade-1"/>
</dbReference>
<feature type="active site" description="Proton donor/acceptor" evidence="1">
    <location>
        <position position="84"/>
    </location>
</feature>
<dbReference type="Proteomes" id="UP000199459">
    <property type="component" value="Unassembled WGS sequence"/>
</dbReference>
<dbReference type="AlphaFoldDB" id="A0A1H8IN62"/>
<dbReference type="EMBL" id="FOCP01000037">
    <property type="protein sequence ID" value="SEN70390.1"/>
    <property type="molecule type" value="Genomic_DNA"/>
</dbReference>
<protein>
    <submittedName>
        <fullName evidence="3">Alpha-ribazole phosphatase</fullName>
    </submittedName>
</protein>
<proteinExistence type="predicted"/>
<accession>A0A1H8IN62</accession>
<evidence type="ECO:0000256" key="2">
    <source>
        <dbReference type="PIRSR" id="PIRSR613078-2"/>
    </source>
</evidence>
<evidence type="ECO:0000313" key="4">
    <source>
        <dbReference type="Proteomes" id="UP000199459"/>
    </source>
</evidence>
<gene>
    <name evidence="3" type="ORF">SAMN05216325_13713</name>
</gene>
<dbReference type="PANTHER" id="PTHR48100:SF1">
    <property type="entry name" value="HISTIDINE PHOSPHATASE FAMILY PROTEIN-RELATED"/>
    <property type="match status" value="1"/>
</dbReference>
<dbReference type="SUPFAM" id="SSF53254">
    <property type="entry name" value="Phosphoglycerate mutase-like"/>
    <property type="match status" value="1"/>
</dbReference>